<proteinExistence type="predicted"/>
<feature type="region of interest" description="Disordered" evidence="1">
    <location>
        <begin position="62"/>
        <end position="92"/>
    </location>
</feature>
<dbReference type="Proteomes" id="UP001500151">
    <property type="component" value="Unassembled WGS sequence"/>
</dbReference>
<organism evidence="2 3">
    <name type="scientific">Streptomyces vastus</name>
    <dbReference type="NCBI Taxonomy" id="285451"/>
    <lineage>
        <taxon>Bacteria</taxon>
        <taxon>Bacillati</taxon>
        <taxon>Actinomycetota</taxon>
        <taxon>Actinomycetes</taxon>
        <taxon>Kitasatosporales</taxon>
        <taxon>Streptomycetaceae</taxon>
        <taxon>Streptomyces</taxon>
    </lineage>
</organism>
<dbReference type="EMBL" id="BAAASJ010000072">
    <property type="protein sequence ID" value="GAA2647753.1"/>
    <property type="molecule type" value="Genomic_DNA"/>
</dbReference>
<gene>
    <name evidence="2" type="ORF">GCM10010307_54450</name>
</gene>
<evidence type="ECO:0000313" key="2">
    <source>
        <dbReference type="EMBL" id="GAA2647753.1"/>
    </source>
</evidence>
<sequence>MPGGTNGQSTKPLTGIVAVGRSPWQGDPPWPAVDCATLRALRFAVPHAPQIGPVFRTLTDEISDKPTQYNGRPAYRERYDNRITGRDRQARR</sequence>
<keyword evidence="3" id="KW-1185">Reference proteome</keyword>
<evidence type="ECO:0000256" key="1">
    <source>
        <dbReference type="SAM" id="MobiDB-lite"/>
    </source>
</evidence>
<name>A0ABP6DMK4_9ACTN</name>
<evidence type="ECO:0000313" key="3">
    <source>
        <dbReference type="Proteomes" id="UP001500151"/>
    </source>
</evidence>
<feature type="compositionally biased region" description="Basic and acidic residues" evidence="1">
    <location>
        <begin position="74"/>
        <end position="92"/>
    </location>
</feature>
<protein>
    <submittedName>
        <fullName evidence="2">Uncharacterized protein</fullName>
    </submittedName>
</protein>
<accession>A0ABP6DMK4</accession>
<reference evidence="3" key="1">
    <citation type="journal article" date="2019" name="Int. J. Syst. Evol. Microbiol.">
        <title>The Global Catalogue of Microorganisms (GCM) 10K type strain sequencing project: providing services to taxonomists for standard genome sequencing and annotation.</title>
        <authorList>
            <consortium name="The Broad Institute Genomics Platform"/>
            <consortium name="The Broad Institute Genome Sequencing Center for Infectious Disease"/>
            <person name="Wu L."/>
            <person name="Ma J."/>
        </authorList>
    </citation>
    <scope>NUCLEOTIDE SEQUENCE [LARGE SCALE GENOMIC DNA]</scope>
    <source>
        <strain evidence="3">JCM 4524</strain>
    </source>
</reference>
<comment type="caution">
    <text evidence="2">The sequence shown here is derived from an EMBL/GenBank/DDBJ whole genome shotgun (WGS) entry which is preliminary data.</text>
</comment>